<dbReference type="EC" id="1.11.1.24" evidence="2"/>
<protein>
    <recommendedName>
        <fullName evidence="2">thioredoxin-dependent peroxiredoxin</fullName>
        <ecNumber evidence="2">1.11.1.24</ecNumber>
    </recommendedName>
</protein>
<accession>A0A077ZWJ7</accession>
<evidence type="ECO:0000256" key="7">
    <source>
        <dbReference type="ARBA" id="ARBA00023284"/>
    </source>
</evidence>
<dbReference type="GO" id="GO:0006979">
    <property type="term" value="P:response to oxidative stress"/>
    <property type="evidence" value="ECO:0007669"/>
    <property type="project" value="TreeGrafter"/>
</dbReference>
<dbReference type="EMBL" id="CCKQ01001702">
    <property type="protein sequence ID" value="CDW72826.1"/>
    <property type="molecule type" value="Genomic_DNA"/>
</dbReference>
<name>A0A077ZWJ7_STYLE</name>
<dbReference type="GO" id="GO:0033554">
    <property type="term" value="P:cellular response to stress"/>
    <property type="evidence" value="ECO:0007669"/>
    <property type="project" value="TreeGrafter"/>
</dbReference>
<dbReference type="FunFam" id="3.40.30.10:FF:000003">
    <property type="entry name" value="Peroxiredoxin 1"/>
    <property type="match status" value="1"/>
</dbReference>
<evidence type="ECO:0000256" key="9">
    <source>
        <dbReference type="SAM" id="MobiDB-lite"/>
    </source>
</evidence>
<keyword evidence="12" id="KW-1185">Reference proteome</keyword>
<organism evidence="11 12">
    <name type="scientific">Stylonychia lemnae</name>
    <name type="common">Ciliate</name>
    <dbReference type="NCBI Taxonomy" id="5949"/>
    <lineage>
        <taxon>Eukaryota</taxon>
        <taxon>Sar</taxon>
        <taxon>Alveolata</taxon>
        <taxon>Ciliophora</taxon>
        <taxon>Intramacronucleata</taxon>
        <taxon>Spirotrichea</taxon>
        <taxon>Stichotrichia</taxon>
        <taxon>Sporadotrichida</taxon>
        <taxon>Oxytrichidae</taxon>
        <taxon>Stylonychinae</taxon>
        <taxon>Stylonychia</taxon>
    </lineage>
</organism>
<dbReference type="FunCoup" id="A0A077ZWJ7">
    <property type="interactions" value="112"/>
</dbReference>
<dbReference type="Pfam" id="PF10417">
    <property type="entry name" value="1-cysPrx_C"/>
    <property type="match status" value="1"/>
</dbReference>
<comment type="similarity">
    <text evidence="1">Belongs to the peroxiredoxin family. AhpC/Prx1 subfamily.</text>
</comment>
<keyword evidence="3" id="KW-0575">Peroxidase</keyword>
<dbReference type="OMA" id="FWYPKDF"/>
<dbReference type="InterPro" id="IPR019479">
    <property type="entry name" value="Peroxiredoxin_C"/>
</dbReference>
<evidence type="ECO:0000256" key="1">
    <source>
        <dbReference type="ARBA" id="ARBA00009796"/>
    </source>
</evidence>
<dbReference type="PANTHER" id="PTHR10681">
    <property type="entry name" value="THIOREDOXIN PEROXIDASE"/>
    <property type="match status" value="1"/>
</dbReference>
<dbReference type="InterPro" id="IPR000866">
    <property type="entry name" value="AhpC/TSA"/>
</dbReference>
<dbReference type="InParanoid" id="A0A077ZWJ7"/>
<evidence type="ECO:0000256" key="8">
    <source>
        <dbReference type="ARBA" id="ARBA00049091"/>
    </source>
</evidence>
<evidence type="ECO:0000256" key="2">
    <source>
        <dbReference type="ARBA" id="ARBA00013017"/>
    </source>
</evidence>
<gene>
    <name evidence="11" type="primary">Contig5118.g5480</name>
    <name evidence="11" type="ORF">STYLEM_1791</name>
</gene>
<evidence type="ECO:0000256" key="5">
    <source>
        <dbReference type="ARBA" id="ARBA00023002"/>
    </source>
</evidence>
<sequence length="266" mass="29406">MESSCCGTSSNQTQGCCPNGCTCTDCKCGPNCSSSAQNKADAAGCCANGCTCVDCKCGAKCSKNQVARVRKPAPQFEAVAWFNGFKKVKLSDYAGKYVVLFFWPLDFTFVCPTEIVQFADRAKEFREFGCEVLGCSIDSQFVHMEYTKKDRKKGGLGKMDIPLIADVTKDIARRYGCLIEDGDDAGVAFRATYIIDKTQTVRHISISDLPVGRNVDETIRLVKAFQYTDEFGEVCPAQWTPGKKTMHADADSEKTQQYWEQEHGKE</sequence>
<feature type="domain" description="Thioredoxin" evidence="10">
    <location>
        <begin position="67"/>
        <end position="227"/>
    </location>
</feature>
<evidence type="ECO:0000313" key="11">
    <source>
        <dbReference type="EMBL" id="CDW72826.1"/>
    </source>
</evidence>
<dbReference type="GO" id="GO:0042744">
    <property type="term" value="P:hydrogen peroxide catabolic process"/>
    <property type="evidence" value="ECO:0007669"/>
    <property type="project" value="TreeGrafter"/>
</dbReference>
<evidence type="ECO:0000256" key="6">
    <source>
        <dbReference type="ARBA" id="ARBA00023157"/>
    </source>
</evidence>
<evidence type="ECO:0000259" key="10">
    <source>
        <dbReference type="PROSITE" id="PS51352"/>
    </source>
</evidence>
<evidence type="ECO:0000256" key="4">
    <source>
        <dbReference type="ARBA" id="ARBA00022862"/>
    </source>
</evidence>
<dbReference type="AlphaFoldDB" id="A0A077ZWJ7"/>
<dbReference type="SUPFAM" id="SSF52833">
    <property type="entry name" value="Thioredoxin-like"/>
    <property type="match status" value="1"/>
</dbReference>
<dbReference type="Gene3D" id="3.40.30.10">
    <property type="entry name" value="Glutaredoxin"/>
    <property type="match status" value="1"/>
</dbReference>
<keyword evidence="6" id="KW-1015">Disulfide bond</keyword>
<dbReference type="GO" id="GO:0045454">
    <property type="term" value="P:cell redox homeostasis"/>
    <property type="evidence" value="ECO:0007669"/>
    <property type="project" value="TreeGrafter"/>
</dbReference>
<dbReference type="PROSITE" id="PS51352">
    <property type="entry name" value="THIOREDOXIN_2"/>
    <property type="match status" value="1"/>
</dbReference>
<dbReference type="Pfam" id="PF00578">
    <property type="entry name" value="AhpC-TSA"/>
    <property type="match status" value="1"/>
</dbReference>
<evidence type="ECO:0000313" key="12">
    <source>
        <dbReference type="Proteomes" id="UP000039865"/>
    </source>
</evidence>
<dbReference type="OrthoDB" id="185659at2759"/>
<dbReference type="PANTHER" id="PTHR10681:SF171">
    <property type="entry name" value="PEROXIREDOXIN 4"/>
    <property type="match status" value="1"/>
</dbReference>
<evidence type="ECO:0000256" key="3">
    <source>
        <dbReference type="ARBA" id="ARBA00022559"/>
    </source>
</evidence>
<keyword evidence="4" id="KW-0049">Antioxidant</keyword>
<dbReference type="Proteomes" id="UP000039865">
    <property type="component" value="Unassembled WGS sequence"/>
</dbReference>
<keyword evidence="5" id="KW-0560">Oxidoreductase</keyword>
<feature type="compositionally biased region" description="Basic and acidic residues" evidence="9">
    <location>
        <begin position="246"/>
        <end position="266"/>
    </location>
</feature>
<feature type="region of interest" description="Disordered" evidence="9">
    <location>
        <begin position="242"/>
        <end position="266"/>
    </location>
</feature>
<comment type="catalytic activity">
    <reaction evidence="8">
        <text>a hydroperoxide + [thioredoxin]-dithiol = an alcohol + [thioredoxin]-disulfide + H2O</text>
        <dbReference type="Rhea" id="RHEA:62620"/>
        <dbReference type="Rhea" id="RHEA-COMP:10698"/>
        <dbReference type="Rhea" id="RHEA-COMP:10700"/>
        <dbReference type="ChEBI" id="CHEBI:15377"/>
        <dbReference type="ChEBI" id="CHEBI:29950"/>
        <dbReference type="ChEBI" id="CHEBI:30879"/>
        <dbReference type="ChEBI" id="CHEBI:35924"/>
        <dbReference type="ChEBI" id="CHEBI:50058"/>
        <dbReference type="EC" id="1.11.1.24"/>
    </reaction>
</comment>
<proteinExistence type="inferred from homology"/>
<dbReference type="CDD" id="cd03015">
    <property type="entry name" value="PRX_Typ2cys"/>
    <property type="match status" value="1"/>
</dbReference>
<dbReference type="InterPro" id="IPR036249">
    <property type="entry name" value="Thioredoxin-like_sf"/>
</dbReference>
<dbReference type="GO" id="GO:0008379">
    <property type="term" value="F:thioredoxin peroxidase activity"/>
    <property type="evidence" value="ECO:0007669"/>
    <property type="project" value="TreeGrafter"/>
</dbReference>
<dbReference type="InterPro" id="IPR013766">
    <property type="entry name" value="Thioredoxin_domain"/>
</dbReference>
<dbReference type="InterPro" id="IPR050217">
    <property type="entry name" value="Peroxiredoxin"/>
</dbReference>
<dbReference type="GO" id="GO:0005829">
    <property type="term" value="C:cytosol"/>
    <property type="evidence" value="ECO:0007669"/>
    <property type="project" value="TreeGrafter"/>
</dbReference>
<reference evidence="11 12" key="1">
    <citation type="submission" date="2014-06" db="EMBL/GenBank/DDBJ databases">
        <authorList>
            <person name="Swart Estienne"/>
        </authorList>
    </citation>
    <scope>NUCLEOTIDE SEQUENCE [LARGE SCALE GENOMIC DNA]</scope>
    <source>
        <strain evidence="11 12">130c</strain>
    </source>
</reference>
<keyword evidence="7" id="KW-0676">Redox-active center</keyword>